<evidence type="ECO:0000313" key="3">
    <source>
        <dbReference type="EMBL" id="CUG07209.1"/>
    </source>
</evidence>
<name>A0A0S4J3D2_BODSA</name>
<organism evidence="3 4">
    <name type="scientific">Bodo saltans</name>
    <name type="common">Flagellated protozoan</name>
    <dbReference type="NCBI Taxonomy" id="75058"/>
    <lineage>
        <taxon>Eukaryota</taxon>
        <taxon>Discoba</taxon>
        <taxon>Euglenozoa</taxon>
        <taxon>Kinetoplastea</taxon>
        <taxon>Metakinetoplastina</taxon>
        <taxon>Eubodonida</taxon>
        <taxon>Bodonidae</taxon>
        <taxon>Bodo</taxon>
    </lineage>
</organism>
<feature type="compositionally biased region" description="Low complexity" evidence="2">
    <location>
        <begin position="364"/>
        <end position="381"/>
    </location>
</feature>
<feature type="region of interest" description="Disordered" evidence="2">
    <location>
        <begin position="312"/>
        <end position="338"/>
    </location>
</feature>
<evidence type="ECO:0000256" key="1">
    <source>
        <dbReference type="SAM" id="Coils"/>
    </source>
</evidence>
<dbReference type="InterPro" id="IPR029016">
    <property type="entry name" value="GAF-like_dom_sf"/>
</dbReference>
<keyword evidence="1" id="KW-0175">Coiled coil</keyword>
<dbReference type="VEuPathDB" id="TriTrypDB:BSAL_73645"/>
<dbReference type="Gene3D" id="3.30.450.40">
    <property type="match status" value="1"/>
</dbReference>
<dbReference type="EMBL" id="CYKH01000629">
    <property type="protein sequence ID" value="CUG07209.1"/>
    <property type="molecule type" value="Genomic_DNA"/>
</dbReference>
<dbReference type="Proteomes" id="UP000051952">
    <property type="component" value="Unassembled WGS sequence"/>
</dbReference>
<keyword evidence="4" id="KW-1185">Reference proteome</keyword>
<gene>
    <name evidence="3" type="ORF">BSAL_73645</name>
</gene>
<dbReference type="SUPFAM" id="SSF55781">
    <property type="entry name" value="GAF domain-like"/>
    <property type="match status" value="1"/>
</dbReference>
<reference evidence="4" key="1">
    <citation type="submission" date="2015-09" db="EMBL/GenBank/DDBJ databases">
        <authorList>
            <consortium name="Pathogen Informatics"/>
        </authorList>
    </citation>
    <scope>NUCLEOTIDE SEQUENCE [LARGE SCALE GENOMIC DNA]</scope>
    <source>
        <strain evidence="4">Lake Konstanz</strain>
    </source>
</reference>
<feature type="coiled-coil region" evidence="1">
    <location>
        <begin position="734"/>
        <end position="768"/>
    </location>
</feature>
<dbReference type="AlphaFoldDB" id="A0A0S4J3D2"/>
<evidence type="ECO:0008006" key="5">
    <source>
        <dbReference type="Google" id="ProtNLM"/>
    </source>
</evidence>
<sequence length="768" mass="82759">MLELSHEVNYAMQMTSLRLKELCDAVQDGVDKCQQRVIQLKSVSTRIHGGNFRNIAVDHESTVSSPRFAGFTNAGGGGGGAVSSGSSQVTSPTPQNSWFSFSLRFFFFVRSVPSHSGGMLELSHEVNYAMQMTSLRLKELCDAVQDGVDKCQQRVIQLKSVSTRIHGGNFRNIAVDHESTVSSPRFAGFTNAGGGGGGAVSSGSSQVTSPLKKPDETVNAFNSSFMPPPTSSGGGGGNDVKLLDDVQSILRVVQRSALILSSAYESFSTALQIDVKRQTSQVQQLQLPLGRQVPHSSLPIVGRDESTLELPPIFQDSQRGGITSSQGGGVGSRSNGRLTSMSLMSQTNVLVPVPGAPQHDRIAPMKPAAASPRAPPGASMRSKIKSPPTKERSSGSNGASVTDQKTVDVLSTSLYFSFDALARALRAREAVAYVQRSPHEAQAVCVFGGKPRHPSFDALARALRAREAVAYVQRSPHEAQAVCVFGGKPRHPLTVKVPLKEGPVGAVMRSGVALNVVCDDPSIQSGHMLCFPIFESSSRVQPIGAIVVERNGQPSFQDSEAALVQLWAVIAAQFLTGYGTDLTTLPYDPYQGVLRQGGPLLEFLKAPQNKHNKGAFGVDATMSISAGASQSDRHAIASILGTANYSAGVAAVIASQTPPQLVFKASHRNHGAHMKPAMDWKGHTEMLRYQNVLDVALYIERLSDSWRRSTDDLQEMEVEQIAQMQDMKVRMRKLKTVTGKLENTERQVMEYKERYDVLKKELATLASE</sequence>
<accession>A0A0S4J3D2</accession>
<feature type="region of interest" description="Disordered" evidence="2">
    <location>
        <begin position="186"/>
        <end position="239"/>
    </location>
</feature>
<feature type="region of interest" description="Disordered" evidence="2">
    <location>
        <begin position="352"/>
        <end position="403"/>
    </location>
</feature>
<feature type="compositionally biased region" description="Polar residues" evidence="2">
    <location>
        <begin position="394"/>
        <end position="403"/>
    </location>
</feature>
<feature type="compositionally biased region" description="Gly residues" evidence="2">
    <location>
        <begin position="191"/>
        <end position="200"/>
    </location>
</feature>
<evidence type="ECO:0000313" key="4">
    <source>
        <dbReference type="Proteomes" id="UP000051952"/>
    </source>
</evidence>
<proteinExistence type="predicted"/>
<evidence type="ECO:0000256" key="2">
    <source>
        <dbReference type="SAM" id="MobiDB-lite"/>
    </source>
</evidence>
<protein>
    <recommendedName>
        <fullName evidence="5">GAF domain-containing protein</fullName>
    </recommendedName>
</protein>